<gene>
    <name evidence="12" type="ORF">FHS90_004015</name>
</gene>
<proteinExistence type="predicted"/>
<sequence length="719" mass="79308">MKTASLLSFLLLLSAFTGYAQTQLHGTVQDAAGQPITGANIFLKGLYDGASTDEKGGFQFSTKETGAQTLVVSFLGYTTVEKQVNLSQPVPALHITLKADQRQLQAVVISAGAFEASDEKRSALLNSRDIVTTAGASADIMGAINTLPGTQKVGEEGKLFVRGGDSYETKTFIDGLQVATPYNSTVPDVPSRGRFSPFLFSGMAFSSGGYSAEYGQALSSALLLQSQDLPEESQTGISLMTIGGSLSRTKRWENTSLAVSAEYMNLRPYMSLVRQRQDWKHMPETKSGSVVFRHKTSPTGMLKFYGTYANSQLALNQQDVNHPEGPIAVALRNQNVFFNSTYEETYKEHWTLQTGMTFTHNQDHLAAGETKVYAGSNTWNGKAVLIGDIGHAVTLRTGLESQLRGYRQNYAENPTSAVRKGVVDEQNVAAFAEADVYLGDKLVARPGLRWERSYFLQKNALSPRLAVAYQVSAEGQVSFAYGQFYQTPENDYLKYHAPLTFEQAQHYILNYQRTFGKRTLRVEGYYKSYQHLIRYNAPELKDATDLNNGGHGYARGVEFFFRDQQTVKMGDYWISYSYLDSKRLYKGYPVAATPGFASAHNLSLVYKQMINPIKTYVGTTFSYTSGRPFHNPNLEGFQQSRTKSLFDLSLSASYLTTLKGHATILHVACNNLLGIDNVYGYRFAANPGPDGQYASLPVVPGAKRFALVALLVSINDAKK</sequence>
<keyword evidence="7" id="KW-0472">Membrane</keyword>
<keyword evidence="6" id="KW-0798">TonB box</keyword>
<dbReference type="Pfam" id="PF13715">
    <property type="entry name" value="CarbopepD_reg_2"/>
    <property type="match status" value="1"/>
</dbReference>
<keyword evidence="4" id="KW-0812">Transmembrane</keyword>
<dbReference type="RefSeq" id="WP_182514220.1">
    <property type="nucleotide sequence ID" value="NZ_JACJIQ010000020.1"/>
</dbReference>
<dbReference type="SUPFAM" id="SSF56935">
    <property type="entry name" value="Porins"/>
    <property type="match status" value="1"/>
</dbReference>
<dbReference type="PANTHER" id="PTHR30069:SF29">
    <property type="entry name" value="HEMOGLOBIN AND HEMOGLOBIN-HAPTOGLOBIN-BINDING PROTEIN 1-RELATED"/>
    <property type="match status" value="1"/>
</dbReference>
<name>A0A839GKT5_9BACT</name>
<dbReference type="InterPro" id="IPR000531">
    <property type="entry name" value="Beta-barrel_TonB"/>
</dbReference>
<comment type="caution">
    <text evidence="12">The sequence shown here is derived from an EMBL/GenBank/DDBJ whole genome shotgun (WGS) entry which is preliminary data.</text>
</comment>
<keyword evidence="9" id="KW-0998">Cell outer membrane</keyword>
<comment type="subcellular location">
    <subcellularLocation>
        <location evidence="1">Cell outer membrane</location>
        <topology evidence="1">Multi-pass membrane protein</topology>
    </subcellularLocation>
</comment>
<accession>A0A839GKT5</accession>
<feature type="domain" description="TonB-dependent receptor-like beta-barrel" evidence="11">
    <location>
        <begin position="328"/>
        <end position="672"/>
    </location>
</feature>
<dbReference type="EMBL" id="JACJIQ010000020">
    <property type="protein sequence ID" value="MBA9079280.1"/>
    <property type="molecule type" value="Genomic_DNA"/>
</dbReference>
<evidence type="ECO:0000256" key="10">
    <source>
        <dbReference type="SAM" id="SignalP"/>
    </source>
</evidence>
<dbReference type="Gene3D" id="2.60.40.1120">
    <property type="entry name" value="Carboxypeptidase-like, regulatory domain"/>
    <property type="match status" value="1"/>
</dbReference>
<evidence type="ECO:0000256" key="6">
    <source>
        <dbReference type="ARBA" id="ARBA00023077"/>
    </source>
</evidence>
<organism evidence="12 13">
    <name type="scientific">Rufibacter quisquiliarum</name>
    <dbReference type="NCBI Taxonomy" id="1549639"/>
    <lineage>
        <taxon>Bacteria</taxon>
        <taxon>Pseudomonadati</taxon>
        <taxon>Bacteroidota</taxon>
        <taxon>Cytophagia</taxon>
        <taxon>Cytophagales</taxon>
        <taxon>Hymenobacteraceae</taxon>
        <taxon>Rufibacter</taxon>
    </lineage>
</organism>
<dbReference type="InterPro" id="IPR036942">
    <property type="entry name" value="Beta-barrel_TonB_sf"/>
</dbReference>
<dbReference type="InterPro" id="IPR039426">
    <property type="entry name" value="TonB-dep_rcpt-like"/>
</dbReference>
<dbReference type="Pfam" id="PF00593">
    <property type="entry name" value="TonB_dep_Rec_b-barrel"/>
    <property type="match status" value="1"/>
</dbReference>
<evidence type="ECO:0000256" key="2">
    <source>
        <dbReference type="ARBA" id="ARBA00022448"/>
    </source>
</evidence>
<feature type="chain" id="PRO_5032925269" description="TonB-dependent receptor-like beta-barrel domain-containing protein" evidence="10">
    <location>
        <begin position="21"/>
        <end position="719"/>
    </location>
</feature>
<evidence type="ECO:0000256" key="4">
    <source>
        <dbReference type="ARBA" id="ARBA00022692"/>
    </source>
</evidence>
<dbReference type="Proteomes" id="UP000563094">
    <property type="component" value="Unassembled WGS sequence"/>
</dbReference>
<dbReference type="Gene3D" id="2.40.170.20">
    <property type="entry name" value="TonB-dependent receptor, beta-barrel domain"/>
    <property type="match status" value="1"/>
</dbReference>
<keyword evidence="5 10" id="KW-0732">Signal</keyword>
<evidence type="ECO:0000313" key="13">
    <source>
        <dbReference type="Proteomes" id="UP000563094"/>
    </source>
</evidence>
<dbReference type="SUPFAM" id="SSF49464">
    <property type="entry name" value="Carboxypeptidase regulatory domain-like"/>
    <property type="match status" value="1"/>
</dbReference>
<evidence type="ECO:0000256" key="8">
    <source>
        <dbReference type="ARBA" id="ARBA00023170"/>
    </source>
</evidence>
<evidence type="ECO:0000256" key="9">
    <source>
        <dbReference type="ARBA" id="ARBA00023237"/>
    </source>
</evidence>
<evidence type="ECO:0000256" key="1">
    <source>
        <dbReference type="ARBA" id="ARBA00004571"/>
    </source>
</evidence>
<dbReference type="PANTHER" id="PTHR30069">
    <property type="entry name" value="TONB-DEPENDENT OUTER MEMBRANE RECEPTOR"/>
    <property type="match status" value="1"/>
</dbReference>
<dbReference type="GO" id="GO:0044718">
    <property type="term" value="P:siderophore transmembrane transport"/>
    <property type="evidence" value="ECO:0007669"/>
    <property type="project" value="TreeGrafter"/>
</dbReference>
<dbReference type="GO" id="GO:0009279">
    <property type="term" value="C:cell outer membrane"/>
    <property type="evidence" value="ECO:0007669"/>
    <property type="project" value="UniProtKB-SubCell"/>
</dbReference>
<dbReference type="InterPro" id="IPR008969">
    <property type="entry name" value="CarboxyPept-like_regulatory"/>
</dbReference>
<evidence type="ECO:0000259" key="11">
    <source>
        <dbReference type="Pfam" id="PF00593"/>
    </source>
</evidence>
<keyword evidence="13" id="KW-1185">Reference proteome</keyword>
<evidence type="ECO:0000256" key="5">
    <source>
        <dbReference type="ARBA" id="ARBA00022729"/>
    </source>
</evidence>
<reference evidence="12 13" key="1">
    <citation type="submission" date="2020-08" db="EMBL/GenBank/DDBJ databases">
        <title>Genomic Encyclopedia of Type Strains, Phase IV (KMG-IV): sequencing the most valuable type-strain genomes for metagenomic binning, comparative biology and taxonomic classification.</title>
        <authorList>
            <person name="Goeker M."/>
        </authorList>
    </citation>
    <scope>NUCLEOTIDE SEQUENCE [LARGE SCALE GENOMIC DNA]</scope>
    <source>
        <strain evidence="12 13">DSM 29854</strain>
    </source>
</reference>
<feature type="signal peptide" evidence="10">
    <location>
        <begin position="1"/>
        <end position="20"/>
    </location>
</feature>
<evidence type="ECO:0000256" key="7">
    <source>
        <dbReference type="ARBA" id="ARBA00023136"/>
    </source>
</evidence>
<dbReference type="GO" id="GO:0015344">
    <property type="term" value="F:siderophore uptake transmembrane transporter activity"/>
    <property type="evidence" value="ECO:0007669"/>
    <property type="project" value="TreeGrafter"/>
</dbReference>
<keyword evidence="2" id="KW-0813">Transport</keyword>
<protein>
    <recommendedName>
        <fullName evidence="11">TonB-dependent receptor-like beta-barrel domain-containing protein</fullName>
    </recommendedName>
</protein>
<dbReference type="AlphaFoldDB" id="A0A839GKT5"/>
<evidence type="ECO:0000256" key="3">
    <source>
        <dbReference type="ARBA" id="ARBA00022452"/>
    </source>
</evidence>
<keyword evidence="8" id="KW-0675">Receptor</keyword>
<keyword evidence="3" id="KW-1134">Transmembrane beta strand</keyword>
<evidence type="ECO:0000313" key="12">
    <source>
        <dbReference type="EMBL" id="MBA9079280.1"/>
    </source>
</evidence>